<organism evidence="7 8">
    <name type="scientific">Nonomuraea aridisoli</name>
    <dbReference type="NCBI Taxonomy" id="2070368"/>
    <lineage>
        <taxon>Bacteria</taxon>
        <taxon>Bacillati</taxon>
        <taxon>Actinomycetota</taxon>
        <taxon>Actinomycetes</taxon>
        <taxon>Streptosporangiales</taxon>
        <taxon>Streptosporangiaceae</taxon>
        <taxon>Nonomuraea</taxon>
    </lineage>
</organism>
<name>A0A2W2EXT7_9ACTN</name>
<comment type="subcellular location">
    <subcellularLocation>
        <location evidence="1">Cytoplasm</location>
    </subcellularLocation>
</comment>
<evidence type="ECO:0000256" key="3">
    <source>
        <dbReference type="ARBA" id="ARBA00022741"/>
    </source>
</evidence>
<dbReference type="EMBL" id="POUD01000053">
    <property type="protein sequence ID" value="PZG18380.1"/>
    <property type="molecule type" value="Genomic_DNA"/>
</dbReference>
<dbReference type="PRINTS" id="PR01652">
    <property type="entry name" value="SHAPEPROTEIN"/>
</dbReference>
<evidence type="ECO:0000256" key="2">
    <source>
        <dbReference type="ARBA" id="ARBA00022490"/>
    </source>
</evidence>
<proteinExistence type="inferred from homology"/>
<dbReference type="SUPFAM" id="SSF53067">
    <property type="entry name" value="Actin-like ATPase domain"/>
    <property type="match status" value="1"/>
</dbReference>
<dbReference type="Gene3D" id="3.30.420.40">
    <property type="match status" value="2"/>
</dbReference>
<keyword evidence="5" id="KW-0133">Cell shape</keyword>
<comment type="caution">
    <text evidence="7">The sequence shown here is derived from an EMBL/GenBank/DDBJ whole genome shotgun (WGS) entry which is preliminary data.</text>
</comment>
<evidence type="ECO:0000313" key="7">
    <source>
        <dbReference type="EMBL" id="PZG18380.1"/>
    </source>
</evidence>
<reference evidence="7 8" key="1">
    <citation type="submission" date="2018-01" db="EMBL/GenBank/DDBJ databases">
        <title>Draft genome sequence of Nonomuraea sp. KC333.</title>
        <authorList>
            <person name="Sahin N."/>
            <person name="Saygin H."/>
            <person name="Ay H."/>
        </authorList>
    </citation>
    <scope>NUCLEOTIDE SEQUENCE [LARGE SCALE GENOMIC DNA]</scope>
    <source>
        <strain evidence="7 8">KC333</strain>
    </source>
</reference>
<keyword evidence="8" id="KW-1185">Reference proteome</keyword>
<protein>
    <recommendedName>
        <fullName evidence="9">Rod shape-determining protein</fullName>
    </recommendedName>
</protein>
<evidence type="ECO:0000313" key="8">
    <source>
        <dbReference type="Proteomes" id="UP000249304"/>
    </source>
</evidence>
<dbReference type="InterPro" id="IPR056546">
    <property type="entry name" value="MreB_MamK-like"/>
</dbReference>
<sequence length="268" mass="27542">MADIRSVLYDQFAAASPPHAAVLPGGLVALDLGTARTRSLSSDGNAIVERPSAVGGTDQVRPLRHGMVADPAACLRLVRLALRDTGVAGGRALERVLAGVPVAATRSDRRAVRAAVSEAAGCAVTLVDEPLAAAVGAGLDVTAPCLLLDVGAGVVEAAAIRDGVIADAAALQLEVTTRAGLPPYALEGVVEMTAGLVRRLPENLRPAVRARGLVVTGGGARQAELLRRLHAALRVRVEAAQEPQYATIRGLMRLCLLPNPAARIALGR</sequence>
<dbReference type="RefSeq" id="WP_111179619.1">
    <property type="nucleotide sequence ID" value="NZ_POUD01000053.1"/>
</dbReference>
<keyword evidence="3" id="KW-0547">Nucleotide-binding</keyword>
<dbReference type="GO" id="GO:0005524">
    <property type="term" value="F:ATP binding"/>
    <property type="evidence" value="ECO:0007669"/>
    <property type="project" value="UniProtKB-KW"/>
</dbReference>
<dbReference type="GO" id="GO:0008360">
    <property type="term" value="P:regulation of cell shape"/>
    <property type="evidence" value="ECO:0007669"/>
    <property type="project" value="UniProtKB-KW"/>
</dbReference>
<dbReference type="GO" id="GO:0000902">
    <property type="term" value="P:cell morphogenesis"/>
    <property type="evidence" value="ECO:0007669"/>
    <property type="project" value="InterPro"/>
</dbReference>
<dbReference type="PANTHER" id="PTHR42749:SF1">
    <property type="entry name" value="CELL SHAPE-DETERMINING PROTEIN MREB"/>
    <property type="match status" value="1"/>
</dbReference>
<dbReference type="AlphaFoldDB" id="A0A2W2EXT7"/>
<dbReference type="InterPro" id="IPR004753">
    <property type="entry name" value="MreB"/>
</dbReference>
<dbReference type="InterPro" id="IPR043129">
    <property type="entry name" value="ATPase_NBD"/>
</dbReference>
<evidence type="ECO:0000256" key="6">
    <source>
        <dbReference type="ARBA" id="ARBA00023458"/>
    </source>
</evidence>
<dbReference type="OrthoDB" id="3471776at2"/>
<evidence type="ECO:0008006" key="9">
    <source>
        <dbReference type="Google" id="ProtNLM"/>
    </source>
</evidence>
<comment type="similarity">
    <text evidence="6">Belongs to the FtsA/MreB family.</text>
</comment>
<keyword evidence="4" id="KW-0067">ATP-binding</keyword>
<dbReference type="GO" id="GO:0005737">
    <property type="term" value="C:cytoplasm"/>
    <property type="evidence" value="ECO:0007669"/>
    <property type="project" value="UniProtKB-SubCell"/>
</dbReference>
<dbReference type="PANTHER" id="PTHR42749">
    <property type="entry name" value="CELL SHAPE-DETERMINING PROTEIN MREB"/>
    <property type="match status" value="1"/>
</dbReference>
<evidence type="ECO:0000256" key="1">
    <source>
        <dbReference type="ARBA" id="ARBA00004496"/>
    </source>
</evidence>
<evidence type="ECO:0000256" key="5">
    <source>
        <dbReference type="ARBA" id="ARBA00022960"/>
    </source>
</evidence>
<keyword evidence="2" id="KW-0963">Cytoplasm</keyword>
<dbReference type="Pfam" id="PF06723">
    <property type="entry name" value="MreB_Mbl"/>
    <property type="match status" value="1"/>
</dbReference>
<dbReference type="Proteomes" id="UP000249304">
    <property type="component" value="Unassembled WGS sequence"/>
</dbReference>
<evidence type="ECO:0000256" key="4">
    <source>
        <dbReference type="ARBA" id="ARBA00022840"/>
    </source>
</evidence>
<gene>
    <name evidence="7" type="ORF">C1J01_15210</name>
</gene>
<accession>A0A2W2EXT7</accession>